<evidence type="ECO:0000313" key="5">
    <source>
        <dbReference type="Proteomes" id="UP000886595"/>
    </source>
</evidence>
<gene>
    <name evidence="4" type="ORF">Bca52824_011735</name>
</gene>
<keyword evidence="3" id="KW-0341">Growth regulation</keyword>
<dbReference type="EMBL" id="JAAMPC010000003">
    <property type="protein sequence ID" value="KAG2318522.1"/>
    <property type="molecule type" value="Genomic_DNA"/>
</dbReference>
<dbReference type="Proteomes" id="UP000886595">
    <property type="component" value="Unassembled WGS sequence"/>
</dbReference>
<dbReference type="GO" id="GO:0009733">
    <property type="term" value="P:response to auxin"/>
    <property type="evidence" value="ECO:0007669"/>
    <property type="project" value="InterPro"/>
</dbReference>
<dbReference type="OrthoDB" id="1026046at2759"/>
<name>A0A8X8B2E1_BRACI</name>
<dbReference type="PANTHER" id="PTHR31374">
    <property type="entry name" value="AUXIN-INDUCED PROTEIN-LIKE-RELATED"/>
    <property type="match status" value="1"/>
</dbReference>
<dbReference type="InterPro" id="IPR003676">
    <property type="entry name" value="SAUR_fam"/>
</dbReference>
<comment type="caution">
    <text evidence="4">The sequence shown here is derived from an EMBL/GenBank/DDBJ whole genome shotgun (WGS) entry which is preliminary data.</text>
</comment>
<keyword evidence="5" id="KW-1185">Reference proteome</keyword>
<protein>
    <submittedName>
        <fullName evidence="4">Uncharacterized protein</fullName>
    </submittedName>
</protein>
<evidence type="ECO:0000256" key="2">
    <source>
        <dbReference type="ARBA" id="ARBA00022473"/>
    </source>
</evidence>
<evidence type="ECO:0000313" key="4">
    <source>
        <dbReference type="EMBL" id="KAG2318522.1"/>
    </source>
</evidence>
<dbReference type="AlphaFoldDB" id="A0A8X8B2E1"/>
<sequence length="167" mass="19491">MKRLRGFKIGHRLVKIFKWIIRSRRIQTGKRQCLTGLLNPIPKLCSLARCLRRGANTRKKTGRTRLGNEPKSPVVVPKGHLVVHVGESGEDTRRVVVPVVYFNHPLFGELLEQKERVYGFDPPGRITIPCRVSDFEKVQTRIAAWDHYRRKRTFKIFSKFDVLKYIN</sequence>
<evidence type="ECO:0000256" key="3">
    <source>
        <dbReference type="ARBA" id="ARBA00022604"/>
    </source>
</evidence>
<dbReference type="PANTHER" id="PTHR31374:SF433">
    <property type="entry name" value="AUXIN-RESPONSIVE FAMILY PROTEIN"/>
    <property type="match status" value="1"/>
</dbReference>
<proteinExistence type="inferred from homology"/>
<evidence type="ECO:0000256" key="1">
    <source>
        <dbReference type="ARBA" id="ARBA00006974"/>
    </source>
</evidence>
<reference evidence="4 5" key="1">
    <citation type="submission" date="2020-02" db="EMBL/GenBank/DDBJ databases">
        <authorList>
            <person name="Ma Q."/>
            <person name="Huang Y."/>
            <person name="Song X."/>
            <person name="Pei D."/>
        </authorList>
    </citation>
    <scope>NUCLEOTIDE SEQUENCE [LARGE SCALE GENOMIC DNA]</scope>
    <source>
        <strain evidence="4">Sxm20200214</strain>
        <tissue evidence="4">Leaf</tissue>
    </source>
</reference>
<comment type="similarity">
    <text evidence="1">Belongs to the ARG7 family.</text>
</comment>
<organism evidence="4 5">
    <name type="scientific">Brassica carinata</name>
    <name type="common">Ethiopian mustard</name>
    <name type="synonym">Abyssinian cabbage</name>
    <dbReference type="NCBI Taxonomy" id="52824"/>
    <lineage>
        <taxon>Eukaryota</taxon>
        <taxon>Viridiplantae</taxon>
        <taxon>Streptophyta</taxon>
        <taxon>Embryophyta</taxon>
        <taxon>Tracheophyta</taxon>
        <taxon>Spermatophyta</taxon>
        <taxon>Magnoliopsida</taxon>
        <taxon>eudicotyledons</taxon>
        <taxon>Gunneridae</taxon>
        <taxon>Pentapetalae</taxon>
        <taxon>rosids</taxon>
        <taxon>malvids</taxon>
        <taxon>Brassicales</taxon>
        <taxon>Brassicaceae</taxon>
        <taxon>Brassiceae</taxon>
        <taxon>Brassica</taxon>
    </lineage>
</organism>
<accession>A0A8X8B2E1</accession>
<dbReference type="Pfam" id="PF02519">
    <property type="entry name" value="Auxin_inducible"/>
    <property type="match status" value="1"/>
</dbReference>
<keyword evidence="2" id="KW-0217">Developmental protein</keyword>